<sequence length="196" mass="21785">MTTIVVVRKGDQVVIAADSQSTFGDTRISAGFDAAWNKIFRKGDNYLAISGSAAHDLVLQQALGKEKRLRLHSRAAIFETFRKLHPRLKEEFFLNPKEEEDDPYESNHMSMLIANPHGIFGVYSMREVYEYTRFWAIGSGREFALGAMHTVYDQLNDAAAIARIGVEAGCTFDVGSSLPETQYVVTLSATAGNEED</sequence>
<dbReference type="CDD" id="cd01906">
    <property type="entry name" value="proteasome_protease_HslV"/>
    <property type="match status" value="1"/>
</dbReference>
<gene>
    <name evidence="1" type="ORF">HF682_16530</name>
</gene>
<organism evidence="1 2">
    <name type="scientific">Leeia aquatica</name>
    <dbReference type="NCBI Taxonomy" id="2725557"/>
    <lineage>
        <taxon>Bacteria</taxon>
        <taxon>Pseudomonadati</taxon>
        <taxon>Pseudomonadota</taxon>
        <taxon>Betaproteobacteria</taxon>
        <taxon>Neisseriales</taxon>
        <taxon>Leeiaceae</taxon>
        <taxon>Leeia</taxon>
    </lineage>
</organism>
<accession>A0A847SCX5</accession>
<protein>
    <submittedName>
        <fullName evidence="1">MFS transporter</fullName>
    </submittedName>
</protein>
<dbReference type="RefSeq" id="WP_168878453.1">
    <property type="nucleotide sequence ID" value="NZ_JABAIM010000005.1"/>
</dbReference>
<dbReference type="SUPFAM" id="SSF56235">
    <property type="entry name" value="N-terminal nucleophile aminohydrolases (Ntn hydrolases)"/>
    <property type="match status" value="1"/>
</dbReference>
<evidence type="ECO:0000313" key="1">
    <source>
        <dbReference type="EMBL" id="NLR76775.1"/>
    </source>
</evidence>
<proteinExistence type="predicted"/>
<dbReference type="Gene3D" id="3.60.20.10">
    <property type="entry name" value="Glutamine Phosphoribosylpyrophosphate, subunit 1, domain 1"/>
    <property type="match status" value="1"/>
</dbReference>
<dbReference type="EMBL" id="JABAIM010000005">
    <property type="protein sequence ID" value="NLR76775.1"/>
    <property type="molecule type" value="Genomic_DNA"/>
</dbReference>
<comment type="caution">
    <text evidence="1">The sequence shown here is derived from an EMBL/GenBank/DDBJ whole genome shotgun (WGS) entry which is preliminary data.</text>
</comment>
<name>A0A847SCX5_9NEIS</name>
<evidence type="ECO:0000313" key="2">
    <source>
        <dbReference type="Proteomes" id="UP000587991"/>
    </source>
</evidence>
<dbReference type="AlphaFoldDB" id="A0A847SCX5"/>
<dbReference type="InterPro" id="IPR029055">
    <property type="entry name" value="Ntn_hydrolases_N"/>
</dbReference>
<dbReference type="Proteomes" id="UP000587991">
    <property type="component" value="Unassembled WGS sequence"/>
</dbReference>
<keyword evidence="2" id="KW-1185">Reference proteome</keyword>
<reference evidence="1 2" key="1">
    <citation type="submission" date="2020-04" db="EMBL/GenBank/DDBJ databases">
        <title>Draft genome of Leeia sp. IMCC25680.</title>
        <authorList>
            <person name="Song J."/>
            <person name="Cho J.-C."/>
        </authorList>
    </citation>
    <scope>NUCLEOTIDE SEQUENCE [LARGE SCALE GENOMIC DNA]</scope>
    <source>
        <strain evidence="1 2">IMCC25680</strain>
    </source>
</reference>